<reference evidence="1 2" key="1">
    <citation type="journal article" date="2020" name="Syst. Appl. Microbiol.">
        <title>Arthrospiribacter ruber gen. nov., sp. nov., a novel bacterium isolated from Arthrospira cultures.</title>
        <authorList>
            <person name="Waleron M."/>
            <person name="Misztak A."/>
            <person name="Waleron M.M."/>
            <person name="Furmaniak M."/>
            <person name="Mrozik A."/>
            <person name="Waleron K."/>
        </authorList>
    </citation>
    <scope>NUCLEOTIDE SEQUENCE [LARGE SCALE GENOMIC DNA]</scope>
    <source>
        <strain evidence="1 2">DPMB0001</strain>
    </source>
</reference>
<sequence>MKSKHNFKNLKVWQKSVDLAVKVYHLTNEFPSDEKFGMTSQMRRASVSIPSNIAEGSAKSTSKAFLNSLDISIGESYELETQAIIANKVGLLETEKFSQLNSDISEVQKMINGFKSKLDTNPF</sequence>
<accession>A0A951IWE4</accession>
<dbReference type="NCBIfam" id="TIGR02436">
    <property type="entry name" value="four helix bundle protein"/>
    <property type="match status" value="1"/>
</dbReference>
<dbReference type="CDD" id="cd16377">
    <property type="entry name" value="23S_rRNA_IVP_like"/>
    <property type="match status" value="1"/>
</dbReference>
<dbReference type="EMBL" id="RPHB01000003">
    <property type="protein sequence ID" value="MBW3467414.1"/>
    <property type="molecule type" value="Genomic_DNA"/>
</dbReference>
<comment type="caution">
    <text evidence="1">The sequence shown here is derived from an EMBL/GenBank/DDBJ whole genome shotgun (WGS) entry which is preliminary data.</text>
</comment>
<dbReference type="RefSeq" id="WP_219287684.1">
    <property type="nucleotide sequence ID" value="NZ_RPHB01000003.1"/>
</dbReference>
<organism evidence="1 2">
    <name type="scientific">Arthrospiribacter ruber</name>
    <dbReference type="NCBI Taxonomy" id="2487934"/>
    <lineage>
        <taxon>Bacteria</taxon>
        <taxon>Pseudomonadati</taxon>
        <taxon>Bacteroidota</taxon>
        <taxon>Cytophagia</taxon>
        <taxon>Cytophagales</taxon>
        <taxon>Cyclobacteriaceae</taxon>
        <taxon>Arthrospiribacter</taxon>
    </lineage>
</organism>
<dbReference type="AlphaFoldDB" id="A0A951IWE4"/>
<keyword evidence="2" id="KW-1185">Reference proteome</keyword>
<evidence type="ECO:0000313" key="1">
    <source>
        <dbReference type="EMBL" id="MBW3467414.1"/>
    </source>
</evidence>
<protein>
    <submittedName>
        <fullName evidence="1">Four helix bundle protein</fullName>
    </submittedName>
</protein>
<evidence type="ECO:0000313" key="2">
    <source>
        <dbReference type="Proteomes" id="UP000727490"/>
    </source>
</evidence>
<dbReference type="Pfam" id="PF05635">
    <property type="entry name" value="23S_rRNA_IVP"/>
    <property type="match status" value="1"/>
</dbReference>
<name>A0A951IWE4_9BACT</name>
<dbReference type="PANTHER" id="PTHR38471:SF2">
    <property type="entry name" value="FOUR HELIX BUNDLE PROTEIN"/>
    <property type="match status" value="1"/>
</dbReference>
<dbReference type="InterPro" id="IPR012657">
    <property type="entry name" value="23S_rRNA-intervening_sequence"/>
</dbReference>
<dbReference type="PANTHER" id="PTHR38471">
    <property type="entry name" value="FOUR HELIX BUNDLE PROTEIN"/>
    <property type="match status" value="1"/>
</dbReference>
<gene>
    <name evidence="1" type="ORF">EGN73_06255</name>
</gene>
<dbReference type="Proteomes" id="UP000727490">
    <property type="component" value="Unassembled WGS sequence"/>
</dbReference>
<proteinExistence type="predicted"/>